<evidence type="ECO:0000256" key="5">
    <source>
        <dbReference type="ARBA" id="ARBA00035403"/>
    </source>
</evidence>
<proteinExistence type="inferred from homology"/>
<keyword evidence="3" id="KW-0687">Ribonucleoprotein</keyword>
<evidence type="ECO:0000313" key="6">
    <source>
        <dbReference type="EMBL" id="VFV43041.1"/>
    </source>
</evidence>
<dbReference type="SMART" id="SM01405">
    <property type="entry name" value="Ribosomal_S6e"/>
    <property type="match status" value="1"/>
</dbReference>
<dbReference type="Pfam" id="PF01092">
    <property type="entry name" value="Ribosomal_S6e"/>
    <property type="match status" value="1"/>
</dbReference>
<evidence type="ECO:0000256" key="4">
    <source>
        <dbReference type="ARBA" id="ARBA00035278"/>
    </source>
</evidence>
<accession>A0A485P910</accession>
<dbReference type="GO" id="GO:0005840">
    <property type="term" value="C:ribosome"/>
    <property type="evidence" value="ECO:0007669"/>
    <property type="project" value="UniProtKB-KW"/>
</dbReference>
<dbReference type="Proteomes" id="UP000386466">
    <property type="component" value="Unassembled WGS sequence"/>
</dbReference>
<dbReference type="InterPro" id="IPR001377">
    <property type="entry name" value="Ribosomal_eS6"/>
</dbReference>
<dbReference type="GO" id="GO:0003735">
    <property type="term" value="F:structural constituent of ribosome"/>
    <property type="evidence" value="ECO:0007669"/>
    <property type="project" value="InterPro"/>
</dbReference>
<evidence type="ECO:0000256" key="1">
    <source>
        <dbReference type="ARBA" id="ARBA00009312"/>
    </source>
</evidence>
<evidence type="ECO:0000256" key="3">
    <source>
        <dbReference type="ARBA" id="ARBA00023274"/>
    </source>
</evidence>
<comment type="similarity">
    <text evidence="1">Belongs to the eukaryotic ribosomal protein eS6 family.</text>
</comment>
<dbReference type="AlphaFoldDB" id="A0A485P910"/>
<dbReference type="GO" id="GO:1990904">
    <property type="term" value="C:ribonucleoprotein complex"/>
    <property type="evidence" value="ECO:0007669"/>
    <property type="project" value="UniProtKB-KW"/>
</dbReference>
<name>A0A485P910_LYNPA</name>
<evidence type="ECO:0000256" key="2">
    <source>
        <dbReference type="ARBA" id="ARBA00022980"/>
    </source>
</evidence>
<keyword evidence="7" id="KW-1185">Reference proteome</keyword>
<gene>
    <name evidence="6" type="ORF">LYPA_23C016888</name>
</gene>
<dbReference type="GO" id="GO:0006412">
    <property type="term" value="P:translation"/>
    <property type="evidence" value="ECO:0007669"/>
    <property type="project" value="InterPro"/>
</dbReference>
<sequence>MKMNISFPATRCQKLTEVDDEHKLPTFYEKCMTTEVAADALGEEWRVMWS</sequence>
<feature type="non-terminal residue" evidence="6">
    <location>
        <position position="50"/>
    </location>
</feature>
<dbReference type="EMBL" id="CAAGRJ010033069">
    <property type="protein sequence ID" value="VFV43041.1"/>
    <property type="molecule type" value="Genomic_DNA"/>
</dbReference>
<protein>
    <recommendedName>
        <fullName evidence="4">Small ribosomal subunit protein eS6</fullName>
    </recommendedName>
    <alternativeName>
        <fullName evidence="5">40S ribosomal protein S6</fullName>
    </alternativeName>
</protein>
<evidence type="ECO:0000313" key="7">
    <source>
        <dbReference type="Proteomes" id="UP000386466"/>
    </source>
</evidence>
<reference evidence="6 7" key="1">
    <citation type="submission" date="2019-01" db="EMBL/GenBank/DDBJ databases">
        <authorList>
            <person name="Alioto T."/>
            <person name="Alioto T."/>
        </authorList>
    </citation>
    <scope>NUCLEOTIDE SEQUENCE [LARGE SCALE GENOMIC DNA]</scope>
</reference>
<organism evidence="6 7">
    <name type="scientific">Lynx pardinus</name>
    <name type="common">Iberian lynx</name>
    <name type="synonym">Felis pardina</name>
    <dbReference type="NCBI Taxonomy" id="191816"/>
    <lineage>
        <taxon>Eukaryota</taxon>
        <taxon>Metazoa</taxon>
        <taxon>Chordata</taxon>
        <taxon>Craniata</taxon>
        <taxon>Vertebrata</taxon>
        <taxon>Euteleostomi</taxon>
        <taxon>Mammalia</taxon>
        <taxon>Eutheria</taxon>
        <taxon>Laurasiatheria</taxon>
        <taxon>Carnivora</taxon>
        <taxon>Feliformia</taxon>
        <taxon>Felidae</taxon>
        <taxon>Felinae</taxon>
        <taxon>Lynx</taxon>
    </lineage>
</organism>
<dbReference type="PANTHER" id="PTHR11502">
    <property type="entry name" value="40S RIBOSOMAL PROTEIN S6"/>
    <property type="match status" value="1"/>
</dbReference>
<keyword evidence="2" id="KW-0689">Ribosomal protein</keyword>